<dbReference type="SUPFAM" id="SSF55469">
    <property type="entry name" value="FMN-dependent nitroreductase-like"/>
    <property type="match status" value="1"/>
</dbReference>
<dbReference type="EMBL" id="CP046276">
    <property type="protein sequence ID" value="QGS51607.1"/>
    <property type="molecule type" value="Genomic_DNA"/>
</dbReference>
<gene>
    <name evidence="4" type="ORF">STABA_v1c02400</name>
</gene>
<accession>A0A6I6C460</accession>
<sequence length="215" mass="25457">MSKIYDLMKNRRSAKRYDTSFKIKEDQLKELLEVVRYSPSSYGMEAYKVYCIVNEKIKEELFHAWHNQPATKEASALFIWTVFKEDYMRKIHMPKQISEIIDPTSDKAEPYIRNGIEHFLKSQNVSMQQWLERQVYISLGAVVIAVEDMSLDCCPVEGFSRLETDRILEKYMIINSEIETSTVCLFLGKIDKNKKNHYSYKRYKKSSEEAYEIIE</sequence>
<dbReference type="PANTHER" id="PTHR43673:SF10">
    <property type="entry name" value="NADH DEHYDROGENASE_NAD(P)H NITROREDUCTASE XCC3605-RELATED"/>
    <property type="match status" value="1"/>
</dbReference>
<dbReference type="GO" id="GO:0016491">
    <property type="term" value="F:oxidoreductase activity"/>
    <property type="evidence" value="ECO:0007669"/>
    <property type="project" value="UniProtKB-KW"/>
</dbReference>
<dbReference type="Gene3D" id="3.40.109.10">
    <property type="entry name" value="NADH Oxidase"/>
    <property type="match status" value="1"/>
</dbReference>
<reference evidence="4 5" key="1">
    <citation type="submission" date="2019-11" db="EMBL/GenBank/DDBJ databases">
        <title>Complete genome sequence of Spiroplasma tabanidicola TAUS-1 (DSM 22603).</title>
        <authorList>
            <person name="Huang C.-T."/>
            <person name="Lin Y.-C."/>
            <person name="Kuo C.-H."/>
        </authorList>
    </citation>
    <scope>NUCLEOTIDE SEQUENCE [LARGE SCALE GENOMIC DNA]</scope>
    <source>
        <strain evidence="4 5">TAUS-1</strain>
    </source>
</reference>
<protein>
    <submittedName>
        <fullName evidence="4">Nitroreductase</fullName>
    </submittedName>
</protein>
<dbReference type="AlphaFoldDB" id="A0A6I6C460"/>
<evidence type="ECO:0000256" key="1">
    <source>
        <dbReference type="ARBA" id="ARBA00007118"/>
    </source>
</evidence>
<evidence type="ECO:0000256" key="2">
    <source>
        <dbReference type="ARBA" id="ARBA00023002"/>
    </source>
</evidence>
<dbReference type="KEGG" id="stab:STABA_v1c02400"/>
<keyword evidence="5" id="KW-1185">Reference proteome</keyword>
<dbReference type="InterPro" id="IPR000415">
    <property type="entry name" value="Nitroreductase-like"/>
</dbReference>
<dbReference type="Pfam" id="PF00881">
    <property type="entry name" value="Nitroreductase"/>
    <property type="match status" value="1"/>
</dbReference>
<keyword evidence="2" id="KW-0560">Oxidoreductase</keyword>
<dbReference type="PANTHER" id="PTHR43673">
    <property type="entry name" value="NAD(P)H NITROREDUCTASE YDGI-RELATED"/>
    <property type="match status" value="1"/>
</dbReference>
<comment type="similarity">
    <text evidence="1">Belongs to the nitroreductase family.</text>
</comment>
<dbReference type="RefSeq" id="WP_170264672.1">
    <property type="nucleotide sequence ID" value="NZ_CP046276.1"/>
</dbReference>
<dbReference type="Proteomes" id="UP000424468">
    <property type="component" value="Chromosome"/>
</dbReference>
<evidence type="ECO:0000313" key="5">
    <source>
        <dbReference type="Proteomes" id="UP000424468"/>
    </source>
</evidence>
<organism evidence="4 5">
    <name type="scientific">Spiroplasma tabanidicola</name>
    <dbReference type="NCBI Taxonomy" id="324079"/>
    <lineage>
        <taxon>Bacteria</taxon>
        <taxon>Bacillati</taxon>
        <taxon>Mycoplasmatota</taxon>
        <taxon>Mollicutes</taxon>
        <taxon>Entomoplasmatales</taxon>
        <taxon>Spiroplasmataceae</taxon>
        <taxon>Spiroplasma</taxon>
    </lineage>
</organism>
<feature type="domain" description="Nitroreductase" evidence="3">
    <location>
        <begin position="9"/>
        <end position="168"/>
    </location>
</feature>
<name>A0A6I6C460_9MOLU</name>
<dbReference type="InterPro" id="IPR029479">
    <property type="entry name" value="Nitroreductase"/>
</dbReference>
<evidence type="ECO:0000259" key="3">
    <source>
        <dbReference type="Pfam" id="PF00881"/>
    </source>
</evidence>
<proteinExistence type="inferred from homology"/>
<evidence type="ECO:0000313" key="4">
    <source>
        <dbReference type="EMBL" id="QGS51607.1"/>
    </source>
</evidence>